<keyword evidence="9 11" id="KW-1015">Disulfide bond</keyword>
<feature type="binding site" evidence="11">
    <location>
        <position position="74"/>
    </location>
    <ligand>
        <name>[4Fe-4S] cluster</name>
        <dbReference type="ChEBI" id="CHEBI:49883"/>
    </ligand>
</feature>
<comment type="PTM">
    <text evidence="11">The Fe-S cluster can be nitrosylated by nitric oxide (NO).</text>
</comment>
<dbReference type="Pfam" id="PF02467">
    <property type="entry name" value="Whib"/>
    <property type="match status" value="1"/>
</dbReference>
<accession>A0ABV1ULP5</accession>
<gene>
    <name evidence="11" type="primary">whiB</name>
    <name evidence="14" type="ORF">ABT272_45240</name>
</gene>
<dbReference type="PROSITE" id="PS51674">
    <property type="entry name" value="4FE4S_WBL"/>
    <property type="match status" value="1"/>
</dbReference>
<keyword evidence="11" id="KW-0963">Cytoplasm</keyword>
<evidence type="ECO:0000256" key="9">
    <source>
        <dbReference type="ARBA" id="ARBA00023157"/>
    </source>
</evidence>
<evidence type="ECO:0000256" key="12">
    <source>
        <dbReference type="SAM" id="MobiDB-lite"/>
    </source>
</evidence>
<evidence type="ECO:0000256" key="2">
    <source>
        <dbReference type="ARBA" id="ARBA00006597"/>
    </source>
</evidence>
<comment type="subcellular location">
    <subcellularLocation>
        <location evidence="1 11">Cytoplasm</location>
    </subcellularLocation>
</comment>
<keyword evidence="8 11" id="KW-0238">DNA-binding</keyword>
<keyword evidence="15" id="KW-1185">Reference proteome</keyword>
<comment type="caution">
    <text evidence="14">The sequence shown here is derived from an EMBL/GenBank/DDBJ whole genome shotgun (WGS) entry which is preliminary data.</text>
</comment>
<evidence type="ECO:0000256" key="8">
    <source>
        <dbReference type="ARBA" id="ARBA00023125"/>
    </source>
</evidence>
<feature type="binding site" evidence="11">
    <location>
        <position position="68"/>
    </location>
    <ligand>
        <name>[4Fe-4S] cluster</name>
        <dbReference type="ChEBI" id="CHEBI:49883"/>
    </ligand>
</feature>
<dbReference type="EMBL" id="JBEPAZ010000167">
    <property type="protein sequence ID" value="MER6434663.1"/>
    <property type="molecule type" value="Genomic_DNA"/>
</dbReference>
<evidence type="ECO:0000256" key="4">
    <source>
        <dbReference type="ARBA" id="ARBA00022723"/>
    </source>
</evidence>
<evidence type="ECO:0000259" key="13">
    <source>
        <dbReference type="PROSITE" id="PS51674"/>
    </source>
</evidence>
<feature type="binding site" evidence="11">
    <location>
        <position position="34"/>
    </location>
    <ligand>
        <name>[4Fe-4S] cluster</name>
        <dbReference type="ChEBI" id="CHEBI:49883"/>
    </ligand>
</feature>
<keyword evidence="10 11" id="KW-0804">Transcription</keyword>
<evidence type="ECO:0000256" key="10">
    <source>
        <dbReference type="ARBA" id="ARBA00023163"/>
    </source>
</evidence>
<proteinExistence type="inferred from homology"/>
<keyword evidence="3 11" id="KW-0004">4Fe-4S</keyword>
<evidence type="ECO:0000256" key="3">
    <source>
        <dbReference type="ARBA" id="ARBA00022485"/>
    </source>
</evidence>
<evidence type="ECO:0000256" key="1">
    <source>
        <dbReference type="ARBA" id="ARBA00004496"/>
    </source>
</evidence>
<name>A0ABV1ULP5_9ACTN</name>
<feature type="region of interest" description="Disordered" evidence="12">
    <location>
        <begin position="1"/>
        <end position="21"/>
    </location>
</feature>
<comment type="PTM">
    <text evidence="11">Upon Fe-S cluster removal intramolecular disulfide bonds are formed.</text>
</comment>
<sequence length="103" mass="11184">MIKNELTPQSKARSGSITEHKNSCLKDWPDQAACASTQIDPGIFYPPERRGAPGGDRIRAAKKICQKCPVSEQCLAAALSGAEEHGIWGGFTAIERRKMLLTS</sequence>
<comment type="similarity">
    <text evidence="2 11">Belongs to the WhiB family.</text>
</comment>
<evidence type="ECO:0000256" key="7">
    <source>
        <dbReference type="ARBA" id="ARBA00023015"/>
    </source>
</evidence>
<comment type="function">
    <text evidence="11">Acts as a transcriptional regulator. Probably redox-responsive. The apo- but not holo-form probably binds DNA.</text>
</comment>
<dbReference type="InterPro" id="IPR003482">
    <property type="entry name" value="Whib"/>
</dbReference>
<dbReference type="InterPro" id="IPR034768">
    <property type="entry name" value="4FE4S_WBL"/>
</dbReference>
<protein>
    <recommendedName>
        <fullName evidence="11">Transcriptional regulator WhiB</fullName>
    </recommendedName>
</protein>
<feature type="domain" description="4Fe-4S Wbl-type" evidence="13">
    <location>
        <begin position="33"/>
        <end position="98"/>
    </location>
</feature>
<keyword evidence="6 11" id="KW-0411">Iron-sulfur</keyword>
<evidence type="ECO:0000313" key="15">
    <source>
        <dbReference type="Proteomes" id="UP001470023"/>
    </source>
</evidence>
<dbReference type="HAMAP" id="MF_01479">
    <property type="entry name" value="WhiB"/>
    <property type="match status" value="1"/>
</dbReference>
<organism evidence="14 15">
    <name type="scientific">Streptomyces sp. 900105245</name>
    <dbReference type="NCBI Taxonomy" id="3154379"/>
    <lineage>
        <taxon>Bacteria</taxon>
        <taxon>Bacillati</taxon>
        <taxon>Actinomycetota</taxon>
        <taxon>Actinomycetes</taxon>
        <taxon>Kitasatosporales</taxon>
        <taxon>Streptomycetaceae</taxon>
        <taxon>Streptomyces</taxon>
    </lineage>
</organism>
<keyword evidence="4 11" id="KW-0479">Metal-binding</keyword>
<evidence type="ECO:0000256" key="11">
    <source>
        <dbReference type="HAMAP-Rule" id="MF_01479"/>
    </source>
</evidence>
<evidence type="ECO:0000313" key="14">
    <source>
        <dbReference type="EMBL" id="MER6434663.1"/>
    </source>
</evidence>
<keyword evidence="5 11" id="KW-0408">Iron</keyword>
<dbReference type="RefSeq" id="WP_352066461.1">
    <property type="nucleotide sequence ID" value="NZ_JBEPAZ010000167.1"/>
</dbReference>
<keyword evidence="7 11" id="KW-0805">Transcription regulation</keyword>
<comment type="cofactor">
    <cofactor evidence="11">
        <name>[4Fe-4S] cluster</name>
        <dbReference type="ChEBI" id="CHEBI:49883"/>
    </cofactor>
    <text evidence="11">Binds 1 [4Fe-4S] cluster per subunit. Following nitrosylation of the [4Fe-4S] cluster binds 1 [4Fe-8(NO)] cluster per subunit.</text>
</comment>
<feature type="compositionally biased region" description="Polar residues" evidence="12">
    <location>
        <begin position="1"/>
        <end position="17"/>
    </location>
</feature>
<reference evidence="14 15" key="1">
    <citation type="submission" date="2024-06" db="EMBL/GenBank/DDBJ databases">
        <title>The Natural Products Discovery Center: Release of the First 8490 Sequenced Strains for Exploring Actinobacteria Biosynthetic Diversity.</title>
        <authorList>
            <person name="Kalkreuter E."/>
            <person name="Kautsar S.A."/>
            <person name="Yang D."/>
            <person name="Bader C.D."/>
            <person name="Teijaro C.N."/>
            <person name="Fluegel L."/>
            <person name="Davis C.M."/>
            <person name="Simpson J.R."/>
            <person name="Lauterbach L."/>
            <person name="Steele A.D."/>
            <person name="Gui C."/>
            <person name="Meng S."/>
            <person name="Li G."/>
            <person name="Viehrig K."/>
            <person name="Ye F."/>
            <person name="Su P."/>
            <person name="Kiefer A.F."/>
            <person name="Nichols A."/>
            <person name="Cepeda A.J."/>
            <person name="Yan W."/>
            <person name="Fan B."/>
            <person name="Jiang Y."/>
            <person name="Adhikari A."/>
            <person name="Zheng C.-J."/>
            <person name="Schuster L."/>
            <person name="Cowan T.M."/>
            <person name="Smanski M.J."/>
            <person name="Chevrette M.G."/>
            <person name="De Carvalho L.P.S."/>
            <person name="Shen B."/>
        </authorList>
    </citation>
    <scope>NUCLEOTIDE SEQUENCE [LARGE SCALE GENOMIC DNA]</scope>
    <source>
        <strain evidence="14 15">NPDC001166</strain>
    </source>
</reference>
<dbReference type="PANTHER" id="PTHR38839">
    <property type="entry name" value="TRANSCRIPTIONAL REGULATOR WHID-RELATED"/>
    <property type="match status" value="1"/>
</dbReference>
<evidence type="ECO:0000256" key="5">
    <source>
        <dbReference type="ARBA" id="ARBA00023004"/>
    </source>
</evidence>
<dbReference type="Proteomes" id="UP001470023">
    <property type="component" value="Unassembled WGS sequence"/>
</dbReference>
<evidence type="ECO:0000256" key="6">
    <source>
        <dbReference type="ARBA" id="ARBA00023014"/>
    </source>
</evidence>
<feature type="binding site" evidence="11">
    <location>
        <position position="65"/>
    </location>
    <ligand>
        <name>[4Fe-4S] cluster</name>
        <dbReference type="ChEBI" id="CHEBI:49883"/>
    </ligand>
</feature>